<dbReference type="EMBL" id="JBDJPC010000002">
    <property type="protein sequence ID" value="KAL1513940.1"/>
    <property type="molecule type" value="Genomic_DNA"/>
</dbReference>
<keyword evidence="2" id="KW-1185">Reference proteome</keyword>
<gene>
    <name evidence="1" type="ORF">ABEB36_003278</name>
</gene>
<comment type="caution">
    <text evidence="1">The sequence shown here is derived from an EMBL/GenBank/DDBJ whole genome shotgun (WGS) entry which is preliminary data.</text>
</comment>
<dbReference type="AlphaFoldDB" id="A0ABD1F8L4"/>
<organism evidence="1 2">
    <name type="scientific">Hypothenemus hampei</name>
    <name type="common">Coffee berry borer</name>
    <dbReference type="NCBI Taxonomy" id="57062"/>
    <lineage>
        <taxon>Eukaryota</taxon>
        <taxon>Metazoa</taxon>
        <taxon>Ecdysozoa</taxon>
        <taxon>Arthropoda</taxon>
        <taxon>Hexapoda</taxon>
        <taxon>Insecta</taxon>
        <taxon>Pterygota</taxon>
        <taxon>Neoptera</taxon>
        <taxon>Endopterygota</taxon>
        <taxon>Coleoptera</taxon>
        <taxon>Polyphaga</taxon>
        <taxon>Cucujiformia</taxon>
        <taxon>Curculionidae</taxon>
        <taxon>Scolytinae</taxon>
        <taxon>Hypothenemus</taxon>
    </lineage>
</organism>
<dbReference type="Proteomes" id="UP001566132">
    <property type="component" value="Unassembled WGS sequence"/>
</dbReference>
<proteinExistence type="predicted"/>
<protein>
    <submittedName>
        <fullName evidence="1">Uncharacterized protein</fullName>
    </submittedName>
</protein>
<evidence type="ECO:0000313" key="1">
    <source>
        <dbReference type="EMBL" id="KAL1513940.1"/>
    </source>
</evidence>
<sequence length="94" mass="11227">MDISNLQLKKTNTLYMYNPENVSRNEYNSESNDNKVEILARFEKCQNNEDTKVDWEYMWGYLNKNTSKPGKAEEFSVYLMRLDQSRNSIVFEPQ</sequence>
<name>A0ABD1F8L4_HYPHA</name>
<reference evidence="1 2" key="1">
    <citation type="submission" date="2024-05" db="EMBL/GenBank/DDBJ databases">
        <title>Genetic variation in Jamaican populations of the coffee berry borer (Hypothenemus hampei).</title>
        <authorList>
            <person name="Errbii M."/>
            <person name="Myrie A."/>
        </authorList>
    </citation>
    <scope>NUCLEOTIDE SEQUENCE [LARGE SCALE GENOMIC DNA]</scope>
    <source>
        <strain evidence="1">JA-Hopewell-2020-01-JO</strain>
        <tissue evidence="1">Whole body</tissue>
    </source>
</reference>
<accession>A0ABD1F8L4</accession>
<evidence type="ECO:0000313" key="2">
    <source>
        <dbReference type="Proteomes" id="UP001566132"/>
    </source>
</evidence>